<evidence type="ECO:0000256" key="7">
    <source>
        <dbReference type="ARBA" id="ARBA00049458"/>
    </source>
</evidence>
<feature type="transmembrane region" description="Helical" evidence="9">
    <location>
        <begin position="175"/>
        <end position="199"/>
    </location>
</feature>
<comment type="subcellular location">
    <subcellularLocation>
        <location evidence="1">Membrane</location>
        <topology evidence="1">Multi-pass membrane protein</topology>
    </subcellularLocation>
</comment>
<feature type="transmembrane region" description="Helical" evidence="9">
    <location>
        <begin position="37"/>
        <end position="58"/>
    </location>
</feature>
<evidence type="ECO:0000256" key="6">
    <source>
        <dbReference type="ARBA" id="ARBA00035673"/>
    </source>
</evidence>
<feature type="transmembrane region" description="Helical" evidence="9">
    <location>
        <begin position="108"/>
        <end position="128"/>
    </location>
</feature>
<dbReference type="WBParaSite" id="EVEC_0000624201-mRNA-1">
    <property type="protein sequence ID" value="EVEC_0000624201-mRNA-1"/>
    <property type="gene ID" value="EVEC_0000624201"/>
</dbReference>
<evidence type="ECO:0000256" key="9">
    <source>
        <dbReference type="SAM" id="Phobius"/>
    </source>
</evidence>
<feature type="transmembrane region" description="Helical" evidence="9">
    <location>
        <begin position="205"/>
        <end position="224"/>
    </location>
</feature>
<comment type="catalytic activity">
    <reaction evidence="8">
        <text>a 1-O-(1Z-alkenyl)-sn-glycero-3-phosphocholine + H2O = a 2,3-saturated aldehyde + sn-glycerol 3-phosphocholine</text>
        <dbReference type="Rhea" id="RHEA:22544"/>
        <dbReference type="ChEBI" id="CHEBI:15377"/>
        <dbReference type="ChEBI" id="CHEBI:16870"/>
        <dbReference type="ChEBI" id="CHEBI:73359"/>
        <dbReference type="ChEBI" id="CHEBI:77287"/>
        <dbReference type="EC" id="3.3.2.2"/>
    </reaction>
</comment>
<keyword evidence="5 9" id="KW-0472">Membrane</keyword>
<feature type="transmembrane region" description="Helical" evidence="9">
    <location>
        <begin position="140"/>
        <end position="163"/>
    </location>
</feature>
<reference evidence="12" key="1">
    <citation type="submission" date="2017-02" db="UniProtKB">
        <authorList>
            <consortium name="WormBaseParasite"/>
        </authorList>
    </citation>
    <scope>IDENTIFICATION</scope>
</reference>
<keyword evidence="3 9" id="KW-0812">Transmembrane</keyword>
<evidence type="ECO:0000313" key="10">
    <source>
        <dbReference type="EMBL" id="VDD91102.1"/>
    </source>
</evidence>
<evidence type="ECO:0000313" key="12">
    <source>
        <dbReference type="WBParaSite" id="EVEC_0000624201-mRNA-1"/>
    </source>
</evidence>
<evidence type="ECO:0000256" key="5">
    <source>
        <dbReference type="ARBA" id="ARBA00023136"/>
    </source>
</evidence>
<protein>
    <recommendedName>
        <fullName evidence="6">lysoplasmalogenase</fullName>
        <ecNumber evidence="6">3.3.2.2</ecNumber>
    </recommendedName>
</protein>
<organism evidence="12">
    <name type="scientific">Enterobius vermicularis</name>
    <name type="common">Human pinworm</name>
    <dbReference type="NCBI Taxonomy" id="51028"/>
    <lineage>
        <taxon>Eukaryota</taxon>
        <taxon>Metazoa</taxon>
        <taxon>Ecdysozoa</taxon>
        <taxon>Nematoda</taxon>
        <taxon>Chromadorea</taxon>
        <taxon>Rhabditida</taxon>
        <taxon>Spirurina</taxon>
        <taxon>Oxyuridomorpha</taxon>
        <taxon>Oxyuroidea</taxon>
        <taxon>Oxyuridae</taxon>
        <taxon>Enterobius</taxon>
    </lineage>
</organism>
<evidence type="ECO:0000256" key="2">
    <source>
        <dbReference type="ARBA" id="ARBA00007375"/>
    </source>
</evidence>
<reference evidence="10 11" key="2">
    <citation type="submission" date="2018-10" db="EMBL/GenBank/DDBJ databases">
        <authorList>
            <consortium name="Pathogen Informatics"/>
        </authorList>
    </citation>
    <scope>NUCLEOTIDE SEQUENCE [LARGE SCALE GENOMIC DNA]</scope>
</reference>
<dbReference type="GO" id="GO:0047408">
    <property type="term" value="F:alkenylglycerophosphocholine hydrolase activity"/>
    <property type="evidence" value="ECO:0007669"/>
    <property type="project" value="UniProtKB-EC"/>
</dbReference>
<keyword evidence="11" id="KW-1185">Reference proteome</keyword>
<evidence type="ECO:0000256" key="8">
    <source>
        <dbReference type="ARBA" id="ARBA00049560"/>
    </source>
</evidence>
<dbReference type="STRING" id="51028.A0A0N4V7H7"/>
<feature type="transmembrane region" description="Helical" evidence="9">
    <location>
        <begin position="78"/>
        <end position="101"/>
    </location>
</feature>
<dbReference type="EC" id="3.3.2.2" evidence="6"/>
<dbReference type="GO" id="GO:0016020">
    <property type="term" value="C:membrane"/>
    <property type="evidence" value="ECO:0007669"/>
    <property type="project" value="UniProtKB-SubCell"/>
</dbReference>
<evidence type="ECO:0000256" key="3">
    <source>
        <dbReference type="ARBA" id="ARBA00022692"/>
    </source>
</evidence>
<dbReference type="EMBL" id="UXUI01008292">
    <property type="protein sequence ID" value="VDD91102.1"/>
    <property type="molecule type" value="Genomic_DNA"/>
</dbReference>
<dbReference type="Proteomes" id="UP000274131">
    <property type="component" value="Unassembled WGS sequence"/>
</dbReference>
<gene>
    <name evidence="10" type="ORF">EVEC_LOCUS5853</name>
</gene>
<dbReference type="AlphaFoldDB" id="A0A0N4V7H7"/>
<accession>A0A0N4V7H7</accession>
<sequence>MASPYLGFPYFALVALFYRQTNGFVSKQTDLYHVWKTLPVLLLSILCYLIGSGAGLTGRLRTYTAIALFFGALGDYSIGEYGLLIGASSFLIGHIFYLLTFADRVTRIYYPIAIVLGTVDLAIAYLTLTPIAIEYPLKCTILMVYTTVLTVCVVLSASLFIYGGVNERPKQFNNLIRLLGFVLFYGSDSMLALHLLAFSMPWAEVLILFTYFGAQYLVLWATCITSRQSIIH</sequence>
<evidence type="ECO:0000256" key="1">
    <source>
        <dbReference type="ARBA" id="ARBA00004141"/>
    </source>
</evidence>
<keyword evidence="4 9" id="KW-1133">Transmembrane helix</keyword>
<proteinExistence type="inferred from homology"/>
<evidence type="ECO:0000313" key="11">
    <source>
        <dbReference type="Proteomes" id="UP000274131"/>
    </source>
</evidence>
<dbReference type="InterPro" id="IPR012506">
    <property type="entry name" value="TMEM86B-like"/>
</dbReference>
<feature type="transmembrane region" description="Helical" evidence="9">
    <location>
        <begin position="6"/>
        <end position="25"/>
    </location>
</feature>
<dbReference type="Pfam" id="PF07947">
    <property type="entry name" value="YhhN"/>
    <property type="match status" value="1"/>
</dbReference>
<dbReference type="PANTHER" id="PTHR31885">
    <property type="entry name" value="GH04784P"/>
    <property type="match status" value="1"/>
</dbReference>
<dbReference type="OrthoDB" id="2133758at2759"/>
<dbReference type="PANTHER" id="PTHR31885:SF6">
    <property type="entry name" value="GH04784P"/>
    <property type="match status" value="1"/>
</dbReference>
<comment type="catalytic activity">
    <reaction evidence="7">
        <text>a 1-O-(1Z-alkenyl)-sn-glycero-3-phosphoethanolamine + H2O = a 2,3-saturated aldehyde + sn-glycero-3-phosphoethanolamine</text>
        <dbReference type="Rhea" id="RHEA:16905"/>
        <dbReference type="ChEBI" id="CHEBI:15377"/>
        <dbReference type="ChEBI" id="CHEBI:73359"/>
        <dbReference type="ChEBI" id="CHEBI:77288"/>
        <dbReference type="ChEBI" id="CHEBI:143890"/>
        <dbReference type="EC" id="3.3.2.2"/>
    </reaction>
</comment>
<evidence type="ECO:0000256" key="4">
    <source>
        <dbReference type="ARBA" id="ARBA00022989"/>
    </source>
</evidence>
<name>A0A0N4V7H7_ENTVE</name>
<comment type="similarity">
    <text evidence="2">Belongs to the TMEM86 family.</text>
</comment>